<proteinExistence type="predicted"/>
<accession>A0A0E9TPI6</accession>
<dbReference type="AlphaFoldDB" id="A0A0E9TPI6"/>
<evidence type="ECO:0000256" key="1">
    <source>
        <dbReference type="SAM" id="MobiDB-lite"/>
    </source>
</evidence>
<dbReference type="EMBL" id="GBXM01042030">
    <property type="protein sequence ID" value="JAH66547.1"/>
    <property type="molecule type" value="Transcribed_RNA"/>
</dbReference>
<protein>
    <submittedName>
        <fullName evidence="2">Uncharacterized protein</fullName>
    </submittedName>
</protein>
<name>A0A0E9TPI6_ANGAN</name>
<reference evidence="2" key="1">
    <citation type="submission" date="2014-11" db="EMBL/GenBank/DDBJ databases">
        <authorList>
            <person name="Amaro Gonzalez C."/>
        </authorList>
    </citation>
    <scope>NUCLEOTIDE SEQUENCE</scope>
</reference>
<evidence type="ECO:0000313" key="2">
    <source>
        <dbReference type="EMBL" id="JAH55357.1"/>
    </source>
</evidence>
<dbReference type="EMBL" id="GBXM01000348">
    <property type="protein sequence ID" value="JAI08230.1"/>
    <property type="molecule type" value="Transcribed_RNA"/>
</dbReference>
<sequence length="30" mass="3549">MKGANTKSKPHLYLLKTNKTDKEVYQNNQR</sequence>
<organism evidence="2">
    <name type="scientific">Anguilla anguilla</name>
    <name type="common">European freshwater eel</name>
    <name type="synonym">Muraena anguilla</name>
    <dbReference type="NCBI Taxonomy" id="7936"/>
    <lineage>
        <taxon>Eukaryota</taxon>
        <taxon>Metazoa</taxon>
        <taxon>Chordata</taxon>
        <taxon>Craniata</taxon>
        <taxon>Vertebrata</taxon>
        <taxon>Euteleostomi</taxon>
        <taxon>Actinopterygii</taxon>
        <taxon>Neopterygii</taxon>
        <taxon>Teleostei</taxon>
        <taxon>Anguilliformes</taxon>
        <taxon>Anguillidae</taxon>
        <taxon>Anguilla</taxon>
    </lineage>
</organism>
<reference evidence="2" key="2">
    <citation type="journal article" date="2015" name="Fish Shellfish Immunol.">
        <title>Early steps in the European eel (Anguilla anguilla)-Vibrio vulnificus interaction in the gills: Role of the RtxA13 toxin.</title>
        <authorList>
            <person name="Callol A."/>
            <person name="Pajuelo D."/>
            <person name="Ebbesson L."/>
            <person name="Teles M."/>
            <person name="MacKenzie S."/>
            <person name="Amaro C."/>
        </authorList>
    </citation>
    <scope>NUCLEOTIDE SEQUENCE</scope>
</reference>
<feature type="region of interest" description="Disordered" evidence="1">
    <location>
        <begin position="1"/>
        <end position="30"/>
    </location>
</feature>
<dbReference type="EMBL" id="GBXM01053220">
    <property type="protein sequence ID" value="JAH55357.1"/>
    <property type="molecule type" value="Transcribed_RNA"/>
</dbReference>
<dbReference type="EMBL" id="GBXM01057649">
    <property type="protein sequence ID" value="JAH50928.1"/>
    <property type="molecule type" value="Transcribed_RNA"/>
</dbReference>
<dbReference type="EMBL" id="GBXM01034664">
    <property type="protein sequence ID" value="JAH73913.1"/>
    <property type="molecule type" value="Transcribed_RNA"/>
</dbReference>